<feature type="region of interest" description="Disordered" evidence="1">
    <location>
        <begin position="518"/>
        <end position="562"/>
    </location>
</feature>
<protein>
    <recommendedName>
        <fullName evidence="4">Retrotransposon Copia-like N-terminal domain-containing protein</fullName>
    </recommendedName>
</protein>
<keyword evidence="3" id="KW-1185">Reference proteome</keyword>
<dbReference type="PANTHER" id="PTHR47481">
    <property type="match status" value="1"/>
</dbReference>
<organism evidence="2 3">
    <name type="scientific">Mikania micrantha</name>
    <name type="common">bitter vine</name>
    <dbReference type="NCBI Taxonomy" id="192012"/>
    <lineage>
        <taxon>Eukaryota</taxon>
        <taxon>Viridiplantae</taxon>
        <taxon>Streptophyta</taxon>
        <taxon>Embryophyta</taxon>
        <taxon>Tracheophyta</taxon>
        <taxon>Spermatophyta</taxon>
        <taxon>Magnoliopsida</taxon>
        <taxon>eudicotyledons</taxon>
        <taxon>Gunneridae</taxon>
        <taxon>Pentapetalae</taxon>
        <taxon>asterids</taxon>
        <taxon>campanulids</taxon>
        <taxon>Asterales</taxon>
        <taxon>Asteraceae</taxon>
        <taxon>Asteroideae</taxon>
        <taxon>Heliantheae alliance</taxon>
        <taxon>Eupatorieae</taxon>
        <taxon>Mikania</taxon>
    </lineage>
</organism>
<dbReference type="PANTHER" id="PTHR47481:SF39">
    <property type="entry name" value="TRANSCRIPTION FACTOR INTERACTOR AND REGULATOR CCHC(ZN) FAMILY"/>
    <property type="match status" value="1"/>
</dbReference>
<feature type="compositionally biased region" description="Low complexity" evidence="1">
    <location>
        <begin position="454"/>
        <end position="482"/>
    </location>
</feature>
<gene>
    <name evidence="2" type="ORF">E3N88_22417</name>
</gene>
<feature type="region of interest" description="Disordered" evidence="1">
    <location>
        <begin position="440"/>
        <end position="492"/>
    </location>
</feature>
<evidence type="ECO:0000313" key="2">
    <source>
        <dbReference type="EMBL" id="KAD4584816.1"/>
    </source>
</evidence>
<dbReference type="EMBL" id="SZYD01000012">
    <property type="protein sequence ID" value="KAD4584816.1"/>
    <property type="molecule type" value="Genomic_DNA"/>
</dbReference>
<accession>A0A5N6NAB0</accession>
<reference evidence="2 3" key="1">
    <citation type="submission" date="2019-05" db="EMBL/GenBank/DDBJ databases">
        <title>Mikania micrantha, genome provides insights into the molecular mechanism of rapid growth.</title>
        <authorList>
            <person name="Liu B."/>
        </authorList>
    </citation>
    <scope>NUCLEOTIDE SEQUENCE [LARGE SCALE GENOMIC DNA]</scope>
    <source>
        <strain evidence="2">NLD-2019</strain>
        <tissue evidence="2">Leaf</tissue>
    </source>
</reference>
<proteinExistence type="predicted"/>
<evidence type="ECO:0008006" key="4">
    <source>
        <dbReference type="Google" id="ProtNLM"/>
    </source>
</evidence>
<comment type="caution">
    <text evidence="2">The sequence shown here is derived from an EMBL/GenBank/DDBJ whole genome shotgun (WGS) entry which is preliminary data.</text>
</comment>
<sequence length="562" mass="62013">MAGTPVLASNMVTRNMDVNSTTIPLSLGTDMTGICFRDQLWATASWVSTLTVSWLFGDQKNEGRNEKPATSSPAHMRPANFVRQIAIRIVAIQGFSAVTGVRRPAMANGCRPRHRALMFDSRGYGHPIDAIFSHSANPKSCHRQSHKKSTTFSADHHHRRLFADRHHRPTTSLLILITDDTFSLPIVTFSADLLPSQTMAVLVPFSHTEKTSHNSHKFGFTLSPTNYGYWKAMVQPFLVTNNLFGYVDGTIPCLSPTISSTTSSGKDKEDTIVFSHPNPLHAIWVANDAYVRMLILSTVSEASFQHVQGTTSRDLWLSLERAYAPHTSSREYTLKTQLLKISMKGDESSSTYLTRAQEYSDALANIGEPMKEKDLVMLVILGLCEEYNGLKSTLLARQFPTAFSELHGLLSDHDFMIKKTAPDADALQAIQQLATQLGLHLQPSPSPPAQSYYTNRAGNNRNRGSNNRFTNNRGRSTSNNRNQGGGARNQFSWASNQNTVFGTCNRCGIGHLPSHCPNRDPATVRPRHQPSANFAAPSTWLPDTGSSQHVSQDLSGMDSSKA</sequence>
<feature type="compositionally biased region" description="Polar residues" evidence="1">
    <location>
        <begin position="544"/>
        <end position="562"/>
    </location>
</feature>
<name>A0A5N6NAB0_9ASTR</name>
<dbReference type="OrthoDB" id="97058at2759"/>
<evidence type="ECO:0000256" key="1">
    <source>
        <dbReference type="SAM" id="MobiDB-lite"/>
    </source>
</evidence>
<dbReference type="AlphaFoldDB" id="A0A5N6NAB0"/>
<dbReference type="Proteomes" id="UP000326396">
    <property type="component" value="Linkage Group LG2"/>
</dbReference>
<dbReference type="Pfam" id="PF14223">
    <property type="entry name" value="Retrotran_gag_2"/>
    <property type="match status" value="1"/>
</dbReference>
<evidence type="ECO:0000313" key="3">
    <source>
        <dbReference type="Proteomes" id="UP000326396"/>
    </source>
</evidence>